<evidence type="ECO:0000256" key="1">
    <source>
        <dbReference type="SAM" id="MobiDB-lite"/>
    </source>
</evidence>
<proteinExistence type="predicted"/>
<feature type="region of interest" description="Disordered" evidence="1">
    <location>
        <begin position="11"/>
        <end position="38"/>
    </location>
</feature>
<evidence type="ECO:0000313" key="2">
    <source>
        <dbReference type="EMBL" id="RDH41617.1"/>
    </source>
</evidence>
<organism evidence="2 3">
    <name type="scientific">Zooshikella ganghwensis</name>
    <dbReference type="NCBI Taxonomy" id="202772"/>
    <lineage>
        <taxon>Bacteria</taxon>
        <taxon>Pseudomonadati</taxon>
        <taxon>Pseudomonadota</taxon>
        <taxon>Gammaproteobacteria</taxon>
        <taxon>Oceanospirillales</taxon>
        <taxon>Zooshikellaceae</taxon>
        <taxon>Zooshikella</taxon>
    </lineage>
</organism>
<reference evidence="2 3" key="1">
    <citation type="submission" date="2017-04" db="EMBL/GenBank/DDBJ databases">
        <title>Draft genome sequence of Zooshikella ganghwensis VG4 isolated from Red Sea sediments.</title>
        <authorList>
            <person name="Rehman Z."/>
            <person name="Alam I."/>
            <person name="Kamau A."/>
            <person name="Bajic V."/>
            <person name="Leiknes T."/>
        </authorList>
    </citation>
    <scope>NUCLEOTIDE SEQUENCE [LARGE SCALE GENOMIC DNA]</scope>
    <source>
        <strain evidence="2 3">VG4</strain>
    </source>
</reference>
<comment type="caution">
    <text evidence="2">The sequence shown here is derived from an EMBL/GenBank/DDBJ whole genome shotgun (WGS) entry which is preliminary data.</text>
</comment>
<accession>A0A4P9VHJ6</accession>
<dbReference type="EMBL" id="NDXW01000006">
    <property type="protein sequence ID" value="RDH41617.1"/>
    <property type="molecule type" value="Genomic_DNA"/>
</dbReference>
<keyword evidence="3" id="KW-1185">Reference proteome</keyword>
<dbReference type="AlphaFoldDB" id="A0A4P9VHJ6"/>
<dbReference type="Pfam" id="PF06992">
    <property type="entry name" value="Phage_lambda_P"/>
    <property type="match status" value="1"/>
</dbReference>
<evidence type="ECO:0000313" key="3">
    <source>
        <dbReference type="Proteomes" id="UP000257039"/>
    </source>
</evidence>
<dbReference type="RefSeq" id="WP_094789716.1">
    <property type="nucleotide sequence ID" value="NZ_NDXW01000004.1"/>
</dbReference>
<sequence>MQSSQQLIQKTLRLSKGSRTQTGENTAREDYQGNQSQAKTISQLSVSEQRILVNQIFGMFEARWPLQFKKAWPLDIHTTANDGENLDIKLKTAKKSWLNNERFQQLTPAQVELGIQRTSSESRFIPSLADFLMYCAEADRDKHGLPTADVAWREVTQHCHEQMTHHWSHEAVYEAARATDFFRIRNAQGGEVESLRKTFESLYKQLCNRIAHGEQIPDVRPALEDARSKSPVELNEQYHEAKLQAEIKAQGLQQLTSAQSALAAMRARLA</sequence>
<name>A0A4P9VHJ6_9GAMM</name>
<dbReference type="Proteomes" id="UP000257039">
    <property type="component" value="Unassembled WGS sequence"/>
</dbReference>
<dbReference type="GO" id="GO:0006270">
    <property type="term" value="P:DNA replication initiation"/>
    <property type="evidence" value="ECO:0007669"/>
    <property type="project" value="InterPro"/>
</dbReference>
<gene>
    <name evidence="2" type="ORF">B9G39_27530</name>
</gene>
<protein>
    <submittedName>
        <fullName evidence="2">Uncharacterized protein</fullName>
    </submittedName>
</protein>
<dbReference type="InterPro" id="IPR009731">
    <property type="entry name" value="P-like"/>
</dbReference>